<keyword evidence="1" id="KW-1133">Transmembrane helix</keyword>
<dbReference type="Proteomes" id="UP001476798">
    <property type="component" value="Unassembled WGS sequence"/>
</dbReference>
<proteinExistence type="predicted"/>
<evidence type="ECO:0000313" key="3">
    <source>
        <dbReference type="Proteomes" id="UP001476798"/>
    </source>
</evidence>
<keyword evidence="1" id="KW-0472">Membrane</keyword>
<keyword evidence="1" id="KW-0812">Transmembrane</keyword>
<evidence type="ECO:0000256" key="1">
    <source>
        <dbReference type="SAM" id="Phobius"/>
    </source>
</evidence>
<feature type="transmembrane region" description="Helical" evidence="1">
    <location>
        <begin position="144"/>
        <end position="164"/>
    </location>
</feature>
<comment type="caution">
    <text evidence="2">The sequence shown here is derived from an EMBL/GenBank/DDBJ whole genome shotgun (WGS) entry which is preliminary data.</text>
</comment>
<dbReference type="EMBL" id="JAHRIO010001215">
    <property type="protein sequence ID" value="MEQ2158797.1"/>
    <property type="molecule type" value="Genomic_DNA"/>
</dbReference>
<protein>
    <submittedName>
        <fullName evidence="2">Uncharacterized protein</fullName>
    </submittedName>
</protein>
<gene>
    <name evidence="2" type="ORF">GOODEAATRI_016034</name>
</gene>
<accession>A0ABV0MIC9</accession>
<organism evidence="2 3">
    <name type="scientific">Goodea atripinnis</name>
    <dbReference type="NCBI Taxonomy" id="208336"/>
    <lineage>
        <taxon>Eukaryota</taxon>
        <taxon>Metazoa</taxon>
        <taxon>Chordata</taxon>
        <taxon>Craniata</taxon>
        <taxon>Vertebrata</taxon>
        <taxon>Euteleostomi</taxon>
        <taxon>Actinopterygii</taxon>
        <taxon>Neopterygii</taxon>
        <taxon>Teleostei</taxon>
        <taxon>Neoteleostei</taxon>
        <taxon>Acanthomorphata</taxon>
        <taxon>Ovalentaria</taxon>
        <taxon>Atherinomorphae</taxon>
        <taxon>Cyprinodontiformes</taxon>
        <taxon>Goodeidae</taxon>
        <taxon>Goodea</taxon>
    </lineage>
</organism>
<sequence length="213" mass="25007">MWNPVVKVQRITTGETFGADEVLMNQVRRRVRLEDTRWNAQHVILFCPITSRVGSDVEAALGKVPYGQRVILVLMHHTRDAYYSTAGRKWSETTENVDLDVHILFHESVQGLITCAQNNEAVLQIQTFLAQNKSNSVLHLTWNLLRYCYWTLLCIFSWVLNSGWPWMRLWNWFSHSGWPWMKLWNWLCKLISPLVSDLVLYIRKPKVTKDSFA</sequence>
<evidence type="ECO:0000313" key="2">
    <source>
        <dbReference type="EMBL" id="MEQ2158797.1"/>
    </source>
</evidence>
<keyword evidence="3" id="KW-1185">Reference proteome</keyword>
<dbReference type="PANTHER" id="PTHR34488">
    <property type="entry name" value="SI:CH211-245H14.1-RELATED"/>
    <property type="match status" value="1"/>
</dbReference>
<feature type="transmembrane region" description="Helical" evidence="1">
    <location>
        <begin position="184"/>
        <end position="202"/>
    </location>
</feature>
<reference evidence="2 3" key="1">
    <citation type="submission" date="2021-06" db="EMBL/GenBank/DDBJ databases">
        <authorList>
            <person name="Palmer J.M."/>
        </authorList>
    </citation>
    <scope>NUCLEOTIDE SEQUENCE [LARGE SCALE GENOMIC DNA]</scope>
    <source>
        <strain evidence="2 3">GA_2019</strain>
        <tissue evidence="2">Muscle</tissue>
    </source>
</reference>
<name>A0ABV0MIC9_9TELE</name>
<dbReference type="PANTHER" id="PTHR34488:SF1">
    <property type="entry name" value="SI:CH211-245H14.1-RELATED"/>
    <property type="match status" value="1"/>
</dbReference>